<comment type="caution">
    <text evidence="2">The sequence shown here is derived from an EMBL/GenBank/DDBJ whole genome shotgun (WGS) entry which is preliminary data.</text>
</comment>
<evidence type="ECO:0000313" key="2">
    <source>
        <dbReference type="EMBL" id="NMG77567.1"/>
    </source>
</evidence>
<keyword evidence="3" id="KW-1185">Reference proteome</keyword>
<dbReference type="Proteomes" id="UP000648984">
    <property type="component" value="Unassembled WGS sequence"/>
</dbReference>
<name>A0ABX1QJ68_9RHOO</name>
<feature type="compositionally biased region" description="Basic and acidic residues" evidence="1">
    <location>
        <begin position="70"/>
        <end position="98"/>
    </location>
</feature>
<evidence type="ECO:0000313" key="3">
    <source>
        <dbReference type="Proteomes" id="UP000648984"/>
    </source>
</evidence>
<proteinExistence type="predicted"/>
<gene>
    <name evidence="2" type="ORF">GPA25_22705</name>
</gene>
<evidence type="ECO:0008006" key="4">
    <source>
        <dbReference type="Google" id="ProtNLM"/>
    </source>
</evidence>
<accession>A0ABX1QJ68</accession>
<feature type="region of interest" description="Disordered" evidence="1">
    <location>
        <begin position="61"/>
        <end position="98"/>
    </location>
</feature>
<reference evidence="2 3" key="1">
    <citation type="submission" date="2019-12" db="EMBL/GenBank/DDBJ databases">
        <title>Comparative genomics gives insights into the taxonomy of the Azoarcus-Aromatoleum group and reveals separate origins of nif in the plant-associated Azoarcus and non-plant-associated Aromatoleum sub-groups.</title>
        <authorList>
            <person name="Lafos M."/>
            <person name="Maluk M."/>
            <person name="Batista M."/>
            <person name="Junghare M."/>
            <person name="Carmona M."/>
            <person name="Faoro H."/>
            <person name="Cruz L.M."/>
            <person name="Battistoni F."/>
            <person name="De Souza E."/>
            <person name="Pedrosa F."/>
            <person name="Chen W.-M."/>
            <person name="Poole P.S."/>
            <person name="Dixon R.A."/>
            <person name="James E.K."/>
        </authorList>
    </citation>
    <scope>NUCLEOTIDE SEQUENCE [LARGE SCALE GENOMIC DNA]</scope>
    <source>
        <strain evidence="2 3">22Lin</strain>
    </source>
</reference>
<protein>
    <recommendedName>
        <fullName evidence="4">RcnB family protein</fullName>
    </recommendedName>
</protein>
<dbReference type="EMBL" id="WTVQ01000071">
    <property type="protein sequence ID" value="NMG77567.1"/>
    <property type="molecule type" value="Genomic_DNA"/>
</dbReference>
<evidence type="ECO:0000256" key="1">
    <source>
        <dbReference type="SAM" id="MobiDB-lite"/>
    </source>
</evidence>
<organism evidence="2 3">
    <name type="scientific">Aromatoleum diolicum</name>
    <dbReference type="NCBI Taxonomy" id="75796"/>
    <lineage>
        <taxon>Bacteria</taxon>
        <taxon>Pseudomonadati</taxon>
        <taxon>Pseudomonadota</taxon>
        <taxon>Betaproteobacteria</taxon>
        <taxon>Rhodocyclales</taxon>
        <taxon>Rhodocyclaceae</taxon>
        <taxon>Aromatoleum</taxon>
    </lineage>
</organism>
<dbReference type="Gene3D" id="3.10.450.160">
    <property type="entry name" value="inner membrane protein cigr"/>
    <property type="match status" value="1"/>
</dbReference>
<sequence length="209" mass="22600">MLYANREHAWTLWGLVGIGLSRFSFARRLTVQRINSQKLQTLTLVLCAGLLLTGGVHAEKPAWAGGGKPEQSERKDKGHGAKERGGSERVVREGGHDGARSGARAEVWFGDGQRTIIREFYSREVSAGRCPPGLAKKGNGCLPPGQAKKWARGRPLPRDVRYYDLPPSVVVELGIPPAGHRFVRVASDILLIAIGTGMVVDAIEDLGGM</sequence>